<reference evidence="2" key="1">
    <citation type="submission" date="2022-01" db="EMBL/GenBank/DDBJ databases">
        <title>Comparative genomics reveals a dynamic genome evolution in the ectomycorrhizal milk-cap (Lactarius) mushrooms.</title>
        <authorList>
            <consortium name="DOE Joint Genome Institute"/>
            <person name="Lebreton A."/>
            <person name="Tang N."/>
            <person name="Kuo A."/>
            <person name="LaButti K."/>
            <person name="Drula E."/>
            <person name="Barry K."/>
            <person name="Clum A."/>
            <person name="Lipzen A."/>
            <person name="Mousain D."/>
            <person name="Ng V."/>
            <person name="Wang R."/>
            <person name="Wang X."/>
            <person name="Dai Y."/>
            <person name="Henrissat B."/>
            <person name="Grigoriev I.V."/>
            <person name="Guerin-Laguette A."/>
            <person name="Yu F."/>
            <person name="Martin F.M."/>
        </authorList>
    </citation>
    <scope>NUCLEOTIDE SEQUENCE</scope>
    <source>
        <strain evidence="2">QP</strain>
    </source>
</reference>
<protein>
    <recommendedName>
        <fullName evidence="1">Methyltransferase FkbM domain-containing protein</fullName>
    </recommendedName>
</protein>
<proteinExistence type="predicted"/>
<name>A0AAD4LBT2_9AGAM</name>
<dbReference type="AlphaFoldDB" id="A0AAD4LBT2"/>
<evidence type="ECO:0000313" key="3">
    <source>
        <dbReference type="Proteomes" id="UP001201163"/>
    </source>
</evidence>
<gene>
    <name evidence="2" type="ORF">EDB92DRAFT_1948242</name>
</gene>
<dbReference type="Proteomes" id="UP001201163">
    <property type="component" value="Unassembled WGS sequence"/>
</dbReference>
<feature type="domain" description="Methyltransferase FkbM" evidence="1">
    <location>
        <begin position="33"/>
        <end position="59"/>
    </location>
</feature>
<organism evidence="2 3">
    <name type="scientific">Lactarius akahatsu</name>
    <dbReference type="NCBI Taxonomy" id="416441"/>
    <lineage>
        <taxon>Eukaryota</taxon>
        <taxon>Fungi</taxon>
        <taxon>Dikarya</taxon>
        <taxon>Basidiomycota</taxon>
        <taxon>Agaricomycotina</taxon>
        <taxon>Agaricomycetes</taxon>
        <taxon>Russulales</taxon>
        <taxon>Russulaceae</taxon>
        <taxon>Lactarius</taxon>
    </lineage>
</organism>
<comment type="caution">
    <text evidence="2">The sequence shown here is derived from an EMBL/GenBank/DDBJ whole genome shotgun (WGS) entry which is preliminary data.</text>
</comment>
<dbReference type="InterPro" id="IPR006342">
    <property type="entry name" value="FkbM_mtfrase"/>
</dbReference>
<keyword evidence="3" id="KW-1185">Reference proteome</keyword>
<dbReference type="Pfam" id="PF05050">
    <property type="entry name" value="Methyltransf_21"/>
    <property type="match status" value="1"/>
</dbReference>
<dbReference type="EMBL" id="JAKELL010000044">
    <property type="protein sequence ID" value="KAH8988076.1"/>
    <property type="molecule type" value="Genomic_DNA"/>
</dbReference>
<accession>A0AAD4LBT2</accession>
<sequence>MAPTIRRSTIPLMRSAERWACLSHSLVVFHRLILHENPGHAFIDLLKIDIEGAEFDTLTAFLAAHKPLSPFSSTTLLIGQLPRSGRPFWPKAILAYVNYNPGGKPNLAEWLQLKIRAREGHENFEYFARWWAALEAAGLRPFWTEPNLVYINLVRGVRPEPAEYSFINIRGNHALVNEAFN</sequence>
<evidence type="ECO:0000259" key="1">
    <source>
        <dbReference type="Pfam" id="PF05050"/>
    </source>
</evidence>
<evidence type="ECO:0000313" key="2">
    <source>
        <dbReference type="EMBL" id="KAH8988076.1"/>
    </source>
</evidence>